<evidence type="ECO:0000313" key="2">
    <source>
        <dbReference type="EMBL" id="OJT10632.1"/>
    </source>
</evidence>
<dbReference type="OrthoDB" id="3143319at2759"/>
<dbReference type="EMBL" id="MNAD01000763">
    <property type="protein sequence ID" value="OJT10632.1"/>
    <property type="molecule type" value="Genomic_DNA"/>
</dbReference>
<name>A0A1M2VSY1_TRAPU</name>
<organism evidence="2 3">
    <name type="scientific">Trametes pubescens</name>
    <name type="common">White-rot fungus</name>
    <dbReference type="NCBI Taxonomy" id="154538"/>
    <lineage>
        <taxon>Eukaryota</taxon>
        <taxon>Fungi</taxon>
        <taxon>Dikarya</taxon>
        <taxon>Basidiomycota</taxon>
        <taxon>Agaricomycotina</taxon>
        <taxon>Agaricomycetes</taxon>
        <taxon>Polyporales</taxon>
        <taxon>Polyporaceae</taxon>
        <taxon>Trametes</taxon>
    </lineage>
</organism>
<protein>
    <submittedName>
        <fullName evidence="2">Uncharacterized protein</fullName>
    </submittedName>
</protein>
<reference evidence="2 3" key="1">
    <citation type="submission" date="2016-10" db="EMBL/GenBank/DDBJ databases">
        <title>Genome sequence of the basidiomycete white-rot fungus Trametes pubescens.</title>
        <authorList>
            <person name="Makela M.R."/>
            <person name="Granchi Z."/>
            <person name="Peng M."/>
            <person name="De Vries R.P."/>
            <person name="Grigoriev I."/>
            <person name="Riley R."/>
            <person name="Hilden K."/>
        </authorList>
    </citation>
    <scope>NUCLEOTIDE SEQUENCE [LARGE SCALE GENOMIC DNA]</scope>
    <source>
        <strain evidence="2 3">FBCC735</strain>
    </source>
</reference>
<feature type="region of interest" description="Disordered" evidence="1">
    <location>
        <begin position="141"/>
        <end position="173"/>
    </location>
</feature>
<evidence type="ECO:0000256" key="1">
    <source>
        <dbReference type="SAM" id="MobiDB-lite"/>
    </source>
</evidence>
<dbReference type="Proteomes" id="UP000184267">
    <property type="component" value="Unassembled WGS sequence"/>
</dbReference>
<dbReference type="STRING" id="154538.A0A1M2VSY1"/>
<keyword evidence="3" id="KW-1185">Reference proteome</keyword>
<gene>
    <name evidence="2" type="ORF">TRAPUB_12852</name>
</gene>
<comment type="caution">
    <text evidence="2">The sequence shown here is derived from an EMBL/GenBank/DDBJ whole genome shotgun (WGS) entry which is preliminary data.</text>
</comment>
<accession>A0A1M2VSY1</accession>
<feature type="region of interest" description="Disordered" evidence="1">
    <location>
        <begin position="328"/>
        <end position="347"/>
    </location>
</feature>
<sequence>MPIDTTASEDLDISVHHFAHEHAEEGSVSDQLILDNATALVTCLRDDAVWHPPRPIDFSVFSLTEKGVQYAIEPSPVREQGSGHKLGCTREKEWGEPVQPDEVDEGLEYLEEFDHGLLRGLLAAAVRVVQEPSAKIAIQVPPEVPTTHGDQGRAARPDKRKTYSERSISQVSKRPRFDEGSLFDALPLPHFESCLMTFENPWPPVQQADFYPAAPIPIPPHTHATVEEHVADEFSRLAWVIPVRGYLPWEGATPASVLADSPDDGVLDPQILKPEAPYQNPDSPSIVWTRDALRAFWQFLQKLRDADNLGPLGLAFYHLPASHTGSSMDPASWHHGSHKQDSTSWPVSPLQDNGCPEALEAPRSTLCQMDYIKVYHDARYTKFLRKVLNAWAYRRPSVKVRMLKGATLALLDECEKGLLLC</sequence>
<dbReference type="AlphaFoldDB" id="A0A1M2VSY1"/>
<proteinExistence type="predicted"/>
<evidence type="ECO:0000313" key="3">
    <source>
        <dbReference type="Proteomes" id="UP000184267"/>
    </source>
</evidence>
<feature type="compositionally biased region" description="Basic and acidic residues" evidence="1">
    <location>
        <begin position="150"/>
        <end position="164"/>
    </location>
</feature>
<dbReference type="OMA" id="ANEIAWT"/>